<dbReference type="EMBL" id="LCIN01000001">
    <property type="protein sequence ID" value="KKT57841.1"/>
    <property type="molecule type" value="Genomic_DNA"/>
</dbReference>
<keyword evidence="1" id="KW-0808">Transferase</keyword>
<evidence type="ECO:0000313" key="1">
    <source>
        <dbReference type="EMBL" id="KKT57841.1"/>
    </source>
</evidence>
<evidence type="ECO:0000313" key="2">
    <source>
        <dbReference type="Proteomes" id="UP000033977"/>
    </source>
</evidence>
<dbReference type="NCBIfam" id="TIGR03573">
    <property type="entry name" value="WbuX"/>
    <property type="match status" value="1"/>
</dbReference>
<organism evidence="1 2">
    <name type="scientific">Candidatus Giovannonibacteria bacterium GW2011_GWB1_44_23</name>
    <dbReference type="NCBI Taxonomy" id="1618652"/>
    <lineage>
        <taxon>Bacteria</taxon>
        <taxon>Candidatus Giovannoniibacteriota</taxon>
    </lineage>
</organism>
<dbReference type="Proteomes" id="UP000033977">
    <property type="component" value="Unassembled WGS sequence"/>
</dbReference>
<accession>A0A0G1IEL2</accession>
<dbReference type="PATRIC" id="fig|1618652.3.peg.26"/>
<dbReference type="AlphaFoldDB" id="A0A0G1IEL2"/>
<protein>
    <submittedName>
        <fullName evidence="1">N-acetyl sugar amidotransferase</fullName>
    </submittedName>
</protein>
<dbReference type="GO" id="GO:0016740">
    <property type="term" value="F:transferase activity"/>
    <property type="evidence" value="ECO:0007669"/>
    <property type="project" value="UniProtKB-KW"/>
</dbReference>
<dbReference type="InterPro" id="IPR020022">
    <property type="entry name" value="N-acetyl_sugar_amidoTrfase"/>
</dbReference>
<dbReference type="SUPFAM" id="SSF52402">
    <property type="entry name" value="Adenine nucleotide alpha hydrolases-like"/>
    <property type="match status" value="1"/>
</dbReference>
<reference evidence="1 2" key="1">
    <citation type="journal article" date="2015" name="Nature">
        <title>rRNA introns, odd ribosomes, and small enigmatic genomes across a large radiation of phyla.</title>
        <authorList>
            <person name="Brown C.T."/>
            <person name="Hug L.A."/>
            <person name="Thomas B.C."/>
            <person name="Sharon I."/>
            <person name="Castelle C.J."/>
            <person name="Singh A."/>
            <person name="Wilkins M.J."/>
            <person name="Williams K.H."/>
            <person name="Banfield J.F."/>
        </authorList>
    </citation>
    <scope>NUCLEOTIDE SEQUENCE [LARGE SCALE GENOMIC DNA]</scope>
</reference>
<sequence length="411" mass="47786">MAKYGLPEEIKFCKKCVMPNTRPSSSNEYKHTAAREHDFIKFDKEGVCSACRFNEAKENNQINWEEREKELLELLEKHRSSDGSYNVLVPGSGGKDSAYTAHILKYKYGMHPLTVTWSPHLYTDIGWKNFQNWIHIGGFDNYLFTPNGKIHRLITRNAFINLLHPFQPFILGQKTFAPKMAVKFNIPLIFYGDHPGEYGANISIHQKGFSSEIGDKGGSSGFSTNYLNPDEKPEEIFLGGKSIAEHIKEGVNYGDLKIYLPMDQRIIKENNIEFHYLSSYIKWVPQECYYYAVKHAGFEANPMRTEGTYSKYNSIDDKTDGYFYYTTYIKFGYGRATQDAAQEIRNHHITRDEGIALVKRFDGELPRRYFPEFLDYIGMTEKEFTEIVDSFRDPHLWKQENGEWKLKYKVS</sequence>
<comment type="caution">
    <text evidence="1">The sequence shown here is derived from an EMBL/GenBank/DDBJ whole genome shotgun (WGS) entry which is preliminary data.</text>
</comment>
<proteinExistence type="predicted"/>
<name>A0A0G1IEL2_9BACT</name>
<gene>
    <name evidence="1" type="ORF">UW49_C0001G0025</name>
</gene>